<comment type="cofactor">
    <cofactor evidence="1">
        <name>Mg(2+)</name>
        <dbReference type="ChEBI" id="CHEBI:18420"/>
    </cofactor>
</comment>
<dbReference type="Pfam" id="PF01926">
    <property type="entry name" value="MMR_HSR1"/>
    <property type="match status" value="1"/>
</dbReference>
<evidence type="ECO:0000256" key="9">
    <source>
        <dbReference type="ARBA" id="ARBA00023306"/>
    </source>
</evidence>
<keyword evidence="4" id="KW-0479">Metal-binding</keyword>
<evidence type="ECO:0000256" key="11">
    <source>
        <dbReference type="SAM" id="MobiDB-lite"/>
    </source>
</evidence>
<dbReference type="GO" id="GO:0046872">
    <property type="term" value="F:metal ion binding"/>
    <property type="evidence" value="ECO:0007669"/>
    <property type="project" value="UniProtKB-KW"/>
</dbReference>
<dbReference type="Proteomes" id="UP000294664">
    <property type="component" value="Unassembled WGS sequence"/>
</dbReference>
<keyword evidence="14" id="KW-1185">Reference proteome</keyword>
<dbReference type="GO" id="GO:0005525">
    <property type="term" value="F:GTP binding"/>
    <property type="evidence" value="ECO:0007669"/>
    <property type="project" value="UniProtKB-UniRule"/>
</dbReference>
<evidence type="ECO:0000256" key="2">
    <source>
        <dbReference type="ARBA" id="ARBA00009638"/>
    </source>
</evidence>
<evidence type="ECO:0000256" key="1">
    <source>
        <dbReference type="ARBA" id="ARBA00001946"/>
    </source>
</evidence>
<dbReference type="InterPro" id="IPR006073">
    <property type="entry name" value="GTP-bd"/>
</dbReference>
<evidence type="ECO:0000313" key="13">
    <source>
        <dbReference type="EMBL" id="TCT08274.1"/>
    </source>
</evidence>
<name>A0A4R3M4L7_9HYPH</name>
<proteinExistence type="inferred from homology"/>
<dbReference type="CDD" id="cd01876">
    <property type="entry name" value="YihA_EngB"/>
    <property type="match status" value="1"/>
</dbReference>
<dbReference type="InterPro" id="IPR030393">
    <property type="entry name" value="G_ENGB_dom"/>
</dbReference>
<comment type="function">
    <text evidence="10">Necessary for normal cell division and for the maintenance of normal septation.</text>
</comment>
<gene>
    <name evidence="10" type="primary">engB</name>
    <name evidence="13" type="ORF">EDC64_101797</name>
</gene>
<dbReference type="NCBIfam" id="TIGR03598">
    <property type="entry name" value="GTPase_YsxC"/>
    <property type="match status" value="1"/>
</dbReference>
<keyword evidence="5 10" id="KW-0547">Nucleotide-binding</keyword>
<dbReference type="GO" id="GO:0005829">
    <property type="term" value="C:cytosol"/>
    <property type="evidence" value="ECO:0007669"/>
    <property type="project" value="TreeGrafter"/>
</dbReference>
<evidence type="ECO:0000256" key="6">
    <source>
        <dbReference type="ARBA" id="ARBA00022842"/>
    </source>
</evidence>
<evidence type="ECO:0000256" key="8">
    <source>
        <dbReference type="ARBA" id="ARBA00023210"/>
    </source>
</evidence>
<dbReference type="HAMAP" id="MF_00321">
    <property type="entry name" value="GTPase_EngB"/>
    <property type="match status" value="1"/>
</dbReference>
<dbReference type="PANTHER" id="PTHR11649:SF13">
    <property type="entry name" value="ENGB-TYPE G DOMAIN-CONTAINING PROTEIN"/>
    <property type="match status" value="1"/>
</dbReference>
<dbReference type="PROSITE" id="PS51706">
    <property type="entry name" value="G_ENGB"/>
    <property type="match status" value="1"/>
</dbReference>
<evidence type="ECO:0000256" key="5">
    <source>
        <dbReference type="ARBA" id="ARBA00022741"/>
    </source>
</evidence>
<evidence type="ECO:0000256" key="4">
    <source>
        <dbReference type="ARBA" id="ARBA00022723"/>
    </source>
</evidence>
<evidence type="ECO:0000259" key="12">
    <source>
        <dbReference type="PROSITE" id="PS51706"/>
    </source>
</evidence>
<protein>
    <recommendedName>
        <fullName evidence="10">Probable GTP-binding protein EngB</fullName>
    </recommendedName>
</protein>
<accession>A0A4R3M4L7</accession>
<dbReference type="GO" id="GO:0000917">
    <property type="term" value="P:division septum assembly"/>
    <property type="evidence" value="ECO:0007669"/>
    <property type="project" value="UniProtKB-KW"/>
</dbReference>
<dbReference type="InterPro" id="IPR027417">
    <property type="entry name" value="P-loop_NTPase"/>
</dbReference>
<feature type="region of interest" description="Disordered" evidence="11">
    <location>
        <begin position="1"/>
        <end position="20"/>
    </location>
</feature>
<evidence type="ECO:0000313" key="14">
    <source>
        <dbReference type="Proteomes" id="UP000294664"/>
    </source>
</evidence>
<dbReference type="AlphaFoldDB" id="A0A4R3M4L7"/>
<comment type="similarity">
    <text evidence="2 10">Belongs to the TRAFAC class TrmE-Era-EngA-EngB-Septin-like GTPase superfamily. EngB GTPase family.</text>
</comment>
<keyword evidence="9 10" id="KW-0131">Cell cycle</keyword>
<dbReference type="InterPro" id="IPR019987">
    <property type="entry name" value="GTP-bd_ribosome_bio_YsxC"/>
</dbReference>
<reference evidence="13 14" key="1">
    <citation type="submission" date="2019-03" db="EMBL/GenBank/DDBJ databases">
        <title>Genomic Encyclopedia of Type Strains, Phase IV (KMG-IV): sequencing the most valuable type-strain genomes for metagenomic binning, comparative biology and taxonomic classification.</title>
        <authorList>
            <person name="Goeker M."/>
        </authorList>
    </citation>
    <scope>NUCLEOTIDE SEQUENCE [LARGE SCALE GENOMIC DNA]</scope>
    <source>
        <strain evidence="13 14">DSM 9035</strain>
    </source>
</reference>
<keyword evidence="7 10" id="KW-0342">GTP-binding</keyword>
<keyword evidence="3 10" id="KW-0132">Cell division</keyword>
<dbReference type="EMBL" id="SMAI01000001">
    <property type="protein sequence ID" value="TCT08274.1"/>
    <property type="molecule type" value="Genomic_DNA"/>
</dbReference>
<organism evidence="13 14">
    <name type="scientific">Aquabacter spiritensis</name>
    <dbReference type="NCBI Taxonomy" id="933073"/>
    <lineage>
        <taxon>Bacteria</taxon>
        <taxon>Pseudomonadati</taxon>
        <taxon>Pseudomonadota</taxon>
        <taxon>Alphaproteobacteria</taxon>
        <taxon>Hyphomicrobiales</taxon>
        <taxon>Xanthobacteraceae</taxon>
        <taxon>Aquabacter</taxon>
    </lineage>
</organism>
<dbReference type="SUPFAM" id="SSF52540">
    <property type="entry name" value="P-loop containing nucleoside triphosphate hydrolases"/>
    <property type="match status" value="1"/>
</dbReference>
<evidence type="ECO:0000256" key="7">
    <source>
        <dbReference type="ARBA" id="ARBA00023134"/>
    </source>
</evidence>
<dbReference type="Gene3D" id="3.40.50.300">
    <property type="entry name" value="P-loop containing nucleotide triphosphate hydrolases"/>
    <property type="match status" value="1"/>
</dbReference>
<feature type="domain" description="EngB-type G" evidence="12">
    <location>
        <begin position="52"/>
        <end position="227"/>
    </location>
</feature>
<dbReference type="PANTHER" id="PTHR11649">
    <property type="entry name" value="MSS1/TRME-RELATED GTP-BINDING PROTEIN"/>
    <property type="match status" value="1"/>
</dbReference>
<evidence type="ECO:0000256" key="10">
    <source>
        <dbReference type="HAMAP-Rule" id="MF_00321"/>
    </source>
</evidence>
<keyword evidence="6" id="KW-0460">Magnesium</keyword>
<evidence type="ECO:0000256" key="3">
    <source>
        <dbReference type="ARBA" id="ARBA00022618"/>
    </source>
</evidence>
<keyword evidence="8 10" id="KW-0717">Septation</keyword>
<sequence>MILAPRAPADDKRGMTDADPEDPFLEAGRLLFAGPWDFLTAAPTIETLPPMRGIEIALAGRSNVGKSSLVNALTGRKALARTSVTPGRTQELIFFGVGPQLTLVDMPGYGFAKAPKEKVEAWTRTIRDYLRGRVNLARVFVLIDSRHGLKPVDTDILDLLDKAAVSYAVVLTKADQVKPTDFAARVEETEAKIRRRPAAYPHVFPTSSETGAGLPALRAAVARLIAERA</sequence>
<comment type="caution">
    <text evidence="13">The sequence shown here is derived from an EMBL/GenBank/DDBJ whole genome shotgun (WGS) entry which is preliminary data.</text>
</comment>